<name>A0AAV5E2X2_ELECO</name>
<evidence type="ECO:0000313" key="3">
    <source>
        <dbReference type="Proteomes" id="UP001054889"/>
    </source>
</evidence>
<dbReference type="PROSITE" id="PS50181">
    <property type="entry name" value="FBOX"/>
    <property type="match status" value="2"/>
</dbReference>
<feature type="domain" description="F-box" evidence="1">
    <location>
        <begin position="11"/>
        <end position="57"/>
    </location>
</feature>
<dbReference type="CDD" id="cd09917">
    <property type="entry name" value="F-box_SF"/>
    <property type="match status" value="1"/>
</dbReference>
<dbReference type="SMART" id="SM00256">
    <property type="entry name" value="FBOX"/>
    <property type="match status" value="2"/>
</dbReference>
<feature type="domain" description="F-box" evidence="1">
    <location>
        <begin position="768"/>
        <end position="814"/>
    </location>
</feature>
<protein>
    <recommendedName>
        <fullName evidence="1">F-box domain-containing protein</fullName>
    </recommendedName>
</protein>
<accession>A0AAV5E2X2</accession>
<evidence type="ECO:0000259" key="1">
    <source>
        <dbReference type="PROSITE" id="PS50181"/>
    </source>
</evidence>
<organism evidence="2 3">
    <name type="scientific">Eleusine coracana subsp. coracana</name>
    <dbReference type="NCBI Taxonomy" id="191504"/>
    <lineage>
        <taxon>Eukaryota</taxon>
        <taxon>Viridiplantae</taxon>
        <taxon>Streptophyta</taxon>
        <taxon>Embryophyta</taxon>
        <taxon>Tracheophyta</taxon>
        <taxon>Spermatophyta</taxon>
        <taxon>Magnoliopsida</taxon>
        <taxon>Liliopsida</taxon>
        <taxon>Poales</taxon>
        <taxon>Poaceae</taxon>
        <taxon>PACMAD clade</taxon>
        <taxon>Chloridoideae</taxon>
        <taxon>Cynodonteae</taxon>
        <taxon>Eleusininae</taxon>
        <taxon>Eleusine</taxon>
    </lineage>
</organism>
<dbReference type="Pfam" id="PF24523">
    <property type="entry name" value="DUF7595"/>
    <property type="match status" value="1"/>
</dbReference>
<evidence type="ECO:0000313" key="2">
    <source>
        <dbReference type="EMBL" id="GJN16846.1"/>
    </source>
</evidence>
<dbReference type="InterPro" id="IPR056016">
    <property type="entry name" value="DUF7595"/>
</dbReference>
<dbReference type="InterPro" id="IPR036047">
    <property type="entry name" value="F-box-like_dom_sf"/>
</dbReference>
<dbReference type="PANTHER" id="PTHR35828:SF13">
    <property type="entry name" value="OS01G0152100 PROTEIN"/>
    <property type="match status" value="1"/>
</dbReference>
<dbReference type="Proteomes" id="UP001054889">
    <property type="component" value="Unassembled WGS sequence"/>
</dbReference>
<keyword evidence="3" id="KW-1185">Reference proteome</keyword>
<sequence length="1203" mass="133884">MAAPPAAKRGAGGLASLPEEILLVVFSRLRIKDLFLLAVTSTWWLRLFTDDPAFLRAAAQGQGTRLLGFFFQQTSFIRCPKMRQDHMTQRASAFAPTFFPTPGGSPLLGPTDRALTSFVSDDDGAFNYTTPLASRHGIVLMRLVPRSPDMAAFFTPVVFGVCNPVTGERHVTPLMEGVTWPERFLGGYAIVTAADSSLDDDDLGSSRRHVFTQLIVTSYDREGRQWLVYSYGAATRSWTALITACLHRDEHDVPFRLEGANAAVVHRGAAHWLYTDQNLSTCPPTSLYTLSAEVGGAGATPRVSLTKLPLTAGESPFLYANRDGSRLSVASLYGMCVEVWTQQDGGDHASPWLRTRLIRIPIEVPSAHPYAMVSQREWFKYNGGAMLVLFDGGAVFLVDLEKKKKVEKHMDLPPRLFSNERCKMVVPYEMDLSEFFTFQLGSLFARGNKTHADVDKNLYGNQKRAIQKHARRNYSVSTPIFLPTPGSPLGTKERALTSFVTDDDDGAFSYAEPVALRNGFVLMWIMPRKYHKTKGQVVFGLCNPITGERHVTPPLVNGYAIVMDADHSPSESERRSSTFSQLLVTSYHYDDGGHVHLHTPRLYILGFEVTTARVSFTELPFSFNFFTGWSSSFLCVSGRDGNRLLVASVYVMQVEVWTQQDGDDNQWLYTQGIKIPPKVRHPQTYNYSRRRKCSFLNRGSLLALYECGSIFVVDIESNDLERVMICPECLFHNAYGSRVPLEADLLEFFIVPRRRTTMTAPDANTRGAVGLAALPEDVLLDVLSRLRIKDLFLLAVTSKWWLRLFTDDPGFLRTAQGQCARLLGFFFQQTSCVRCSCSKRMVNGHSMQHAFPPTFFPAPGGSPLLGPTDRALTSFVSNDDGAFNYAEPLASRNGIVLMRLVVPRAWSAASLSSNYSSVFFGLCNPVTAERHVVPPTVLLGMSPSYAIVTDGDHHHRLSSNSSSRRHVFSQLLVVTSVGRELHLHSYTAATRRWSRQLARVRMEKDLRAAWARTAVVQRGAAHWLYANHEPSSPPTDLCIVSVEVGTTSSPRVSLTELPAAVTVGQTPFLCVGRDGRLSIAGVRGMHVSLWTQQDDAGDLASPWARARMIRIPVEEVVSLHPYAMVLRREWFEFNGGAMFVLFHGGGAVFALDVDKKVVEKLMDCPPRMLGSRCEMIVPYEMDLSEFFAFQLGSLFARGNKPHI</sequence>
<reference evidence="2" key="2">
    <citation type="submission" date="2021-12" db="EMBL/GenBank/DDBJ databases">
        <title>Resequencing data analysis of finger millet.</title>
        <authorList>
            <person name="Hatakeyama M."/>
            <person name="Aluri S."/>
            <person name="Balachadran M.T."/>
            <person name="Sivarajan S.R."/>
            <person name="Poveda L."/>
            <person name="Shimizu-Inatsugi R."/>
            <person name="Schlapbach R."/>
            <person name="Sreeman S.M."/>
            <person name="Shimizu K.K."/>
        </authorList>
    </citation>
    <scope>NUCLEOTIDE SEQUENCE</scope>
</reference>
<dbReference type="PANTHER" id="PTHR35828">
    <property type="entry name" value="OS08G0203800 PROTEIN-RELATED"/>
    <property type="match status" value="1"/>
</dbReference>
<dbReference type="AlphaFoldDB" id="A0AAV5E2X2"/>
<dbReference type="SUPFAM" id="SSF81383">
    <property type="entry name" value="F-box domain"/>
    <property type="match status" value="2"/>
</dbReference>
<gene>
    <name evidence="2" type="primary">gb03870</name>
    <name evidence="2" type="ORF">PR202_gb03870</name>
</gene>
<dbReference type="InterPro" id="IPR001810">
    <property type="entry name" value="F-box_dom"/>
</dbReference>
<reference evidence="2" key="1">
    <citation type="journal article" date="2018" name="DNA Res.">
        <title>Multiple hybrid de novo genome assembly of finger millet, an orphan allotetraploid crop.</title>
        <authorList>
            <person name="Hatakeyama M."/>
            <person name="Aluri S."/>
            <person name="Balachadran M.T."/>
            <person name="Sivarajan S.R."/>
            <person name="Patrignani A."/>
            <person name="Gruter S."/>
            <person name="Poveda L."/>
            <person name="Shimizu-Inatsugi R."/>
            <person name="Baeten J."/>
            <person name="Francoijs K.J."/>
            <person name="Nataraja K.N."/>
            <person name="Reddy Y.A.N."/>
            <person name="Phadnis S."/>
            <person name="Ravikumar R.L."/>
            <person name="Schlapbach R."/>
            <person name="Sreeman S.M."/>
            <person name="Shimizu K.K."/>
        </authorList>
    </citation>
    <scope>NUCLEOTIDE SEQUENCE</scope>
</reference>
<comment type="caution">
    <text evidence="2">The sequence shown here is derived from an EMBL/GenBank/DDBJ whole genome shotgun (WGS) entry which is preliminary data.</text>
</comment>
<dbReference type="Pfam" id="PF12937">
    <property type="entry name" value="F-box-like"/>
    <property type="match status" value="2"/>
</dbReference>
<proteinExistence type="predicted"/>
<dbReference type="EMBL" id="BQKI01000073">
    <property type="protein sequence ID" value="GJN16846.1"/>
    <property type="molecule type" value="Genomic_DNA"/>
</dbReference>